<keyword evidence="2" id="KW-1185">Reference proteome</keyword>
<evidence type="ECO:0000313" key="1">
    <source>
        <dbReference type="EMBL" id="KAI5674498.1"/>
    </source>
</evidence>
<accession>A0ACC0BPE0</accession>
<organism evidence="1 2">
    <name type="scientific">Catharanthus roseus</name>
    <name type="common">Madagascar periwinkle</name>
    <name type="synonym">Vinca rosea</name>
    <dbReference type="NCBI Taxonomy" id="4058"/>
    <lineage>
        <taxon>Eukaryota</taxon>
        <taxon>Viridiplantae</taxon>
        <taxon>Streptophyta</taxon>
        <taxon>Embryophyta</taxon>
        <taxon>Tracheophyta</taxon>
        <taxon>Spermatophyta</taxon>
        <taxon>Magnoliopsida</taxon>
        <taxon>eudicotyledons</taxon>
        <taxon>Gunneridae</taxon>
        <taxon>Pentapetalae</taxon>
        <taxon>asterids</taxon>
        <taxon>lamiids</taxon>
        <taxon>Gentianales</taxon>
        <taxon>Apocynaceae</taxon>
        <taxon>Rauvolfioideae</taxon>
        <taxon>Vinceae</taxon>
        <taxon>Catharanthinae</taxon>
        <taxon>Catharanthus</taxon>
    </lineage>
</organism>
<gene>
    <name evidence="1" type="ORF">M9H77_14862</name>
</gene>
<proteinExistence type="predicted"/>
<reference evidence="2" key="1">
    <citation type="journal article" date="2023" name="Nat. Plants">
        <title>Single-cell RNA sequencing provides a high-resolution roadmap for understanding the multicellular compartmentation of specialized metabolism.</title>
        <authorList>
            <person name="Sun S."/>
            <person name="Shen X."/>
            <person name="Li Y."/>
            <person name="Li Y."/>
            <person name="Wang S."/>
            <person name="Li R."/>
            <person name="Zhang H."/>
            <person name="Shen G."/>
            <person name="Guo B."/>
            <person name="Wei J."/>
            <person name="Xu J."/>
            <person name="St-Pierre B."/>
            <person name="Chen S."/>
            <person name="Sun C."/>
        </authorList>
    </citation>
    <scope>NUCLEOTIDE SEQUENCE [LARGE SCALE GENOMIC DNA]</scope>
</reference>
<protein>
    <submittedName>
        <fullName evidence="1">Uncharacterized protein</fullName>
    </submittedName>
</protein>
<name>A0ACC0BPE0_CATRO</name>
<dbReference type="Proteomes" id="UP001060085">
    <property type="component" value="Linkage Group LG03"/>
</dbReference>
<comment type="caution">
    <text evidence="1">The sequence shown here is derived from an EMBL/GenBank/DDBJ whole genome shotgun (WGS) entry which is preliminary data.</text>
</comment>
<evidence type="ECO:0000313" key="2">
    <source>
        <dbReference type="Proteomes" id="UP001060085"/>
    </source>
</evidence>
<dbReference type="EMBL" id="CM044703">
    <property type="protein sequence ID" value="KAI5674498.1"/>
    <property type="molecule type" value="Genomic_DNA"/>
</dbReference>
<sequence length="794" mass="89696">MMMTATLIFLGIAYVLGALSVLLVEAAAVLILIRRLNRRVAQQEKKINESSSAELDSSSFYDKQGVIWILESERVAKAWQDSLTREQKQKKEIVEVLPVQKYAKLMNNSLFLLESDGSQTEVQLKGCIISAVSATNLSSRKWAKRYPIKVESKESKIYKGTKTLYIYLDTSWEKEAWCKALRLASCEDNEKRKWFAKLDLEFQRYVTSLNAEYPSFMKPSMGWNVDLIDKSIKLDGSSSKVRQFLKKLAKKASKSGIDNKAMWTPASAHEERKISEKSRSFQDYGTANMRPKGKSAEDITVPSLLSTSSDIGNRNQASVISDADSEERTLIDEGTLCWNILLSRLFFDAKCNMKFRSSMQARIQRTLSNMRSPSFIGEVKCTAVDPGILPPYIHAMRVLPSHSNELWAFEIDIEYSGGAILNVETRLEVQELDFQEGEGPASESSVVGEVTSDLLEGIEHYRKQLNLSEERTDELVQRDEGESGLDGTRSNKSSIQPPSQMSRWKCMLQSIAKHVSQVPLSLGMRVSSLRGTMRVYIKPPPSDQIWFGFSSMPDIDFNLEPSIGDHKITSGHLALFLISRFKVAIREALVLPNCEGLCIPWMLAEKDDWVPRKAAPFMWIKQEPATTRDGNSSQSVEEKFIPEAKRGPLNSSLADRQKKTDKAGHLIQENESTDQQSSSSAPVHHLTSTEYSSHELRTPLLETDELDETMQRDTDEKSENGSSSQSITLAGQRNDNAEDDDSRPKRIGTKARMLVFGKKMGEKLEEKRKHIEEKGRHIVERIKDHRQNSVRISD</sequence>